<gene>
    <name evidence="1" type="ORF">ACJMK2_039822</name>
</gene>
<keyword evidence="2" id="KW-1185">Reference proteome</keyword>
<proteinExistence type="predicted"/>
<sequence length="149" mass="16417">MVAKDFEATSFLMSLANGNNSAVEDLEATSVMVSLENGNSSAVEDVETTPFLMYQANGNSSAADIGTECILQEGFDSLPGKHTWSSTWNNDLENIFGITPVERGRKVKSKALTCHMLLTSDDIIKEKRNVEILKSTKEAEKEERKRKAL</sequence>
<organism evidence="1 2">
    <name type="scientific">Sinanodonta woodiana</name>
    <name type="common">Chinese pond mussel</name>
    <name type="synonym">Anodonta woodiana</name>
    <dbReference type="NCBI Taxonomy" id="1069815"/>
    <lineage>
        <taxon>Eukaryota</taxon>
        <taxon>Metazoa</taxon>
        <taxon>Spiralia</taxon>
        <taxon>Lophotrochozoa</taxon>
        <taxon>Mollusca</taxon>
        <taxon>Bivalvia</taxon>
        <taxon>Autobranchia</taxon>
        <taxon>Heteroconchia</taxon>
        <taxon>Palaeoheterodonta</taxon>
        <taxon>Unionida</taxon>
        <taxon>Unionoidea</taxon>
        <taxon>Unionidae</taxon>
        <taxon>Unioninae</taxon>
        <taxon>Sinanodonta</taxon>
    </lineage>
</organism>
<dbReference type="AlphaFoldDB" id="A0ABD3WD52"/>
<dbReference type="Proteomes" id="UP001634394">
    <property type="component" value="Unassembled WGS sequence"/>
</dbReference>
<accession>A0ABD3WD52</accession>
<evidence type="ECO:0000313" key="2">
    <source>
        <dbReference type="Proteomes" id="UP001634394"/>
    </source>
</evidence>
<name>A0ABD3WD52_SINWO</name>
<evidence type="ECO:0000313" key="1">
    <source>
        <dbReference type="EMBL" id="KAL3871850.1"/>
    </source>
</evidence>
<comment type="caution">
    <text evidence="1">The sequence shown here is derived from an EMBL/GenBank/DDBJ whole genome shotgun (WGS) entry which is preliminary data.</text>
</comment>
<dbReference type="EMBL" id="JBJQND010000007">
    <property type="protein sequence ID" value="KAL3871850.1"/>
    <property type="molecule type" value="Genomic_DNA"/>
</dbReference>
<reference evidence="1 2" key="1">
    <citation type="submission" date="2024-11" db="EMBL/GenBank/DDBJ databases">
        <title>Chromosome-level genome assembly of the freshwater bivalve Anodonta woodiana.</title>
        <authorList>
            <person name="Chen X."/>
        </authorList>
    </citation>
    <scope>NUCLEOTIDE SEQUENCE [LARGE SCALE GENOMIC DNA]</scope>
    <source>
        <strain evidence="1">MN2024</strain>
        <tissue evidence="1">Gills</tissue>
    </source>
</reference>
<protein>
    <submittedName>
        <fullName evidence="1">Uncharacterized protein</fullName>
    </submittedName>
</protein>